<organism evidence="2 3">
    <name type="scientific">Prunus yedoensis var. nudiflora</name>
    <dbReference type="NCBI Taxonomy" id="2094558"/>
    <lineage>
        <taxon>Eukaryota</taxon>
        <taxon>Viridiplantae</taxon>
        <taxon>Streptophyta</taxon>
        <taxon>Embryophyta</taxon>
        <taxon>Tracheophyta</taxon>
        <taxon>Spermatophyta</taxon>
        <taxon>Magnoliopsida</taxon>
        <taxon>eudicotyledons</taxon>
        <taxon>Gunneridae</taxon>
        <taxon>Pentapetalae</taxon>
        <taxon>rosids</taxon>
        <taxon>fabids</taxon>
        <taxon>Rosales</taxon>
        <taxon>Rosaceae</taxon>
        <taxon>Amygdaloideae</taxon>
        <taxon>Amygdaleae</taxon>
        <taxon>Prunus</taxon>
    </lineage>
</organism>
<proteinExistence type="predicted"/>
<evidence type="ECO:0000256" key="1">
    <source>
        <dbReference type="SAM" id="MobiDB-lite"/>
    </source>
</evidence>
<keyword evidence="3" id="KW-1185">Reference proteome</keyword>
<dbReference type="EMBL" id="PJQY01002511">
    <property type="protein sequence ID" value="PQP92915.1"/>
    <property type="molecule type" value="Genomic_DNA"/>
</dbReference>
<feature type="region of interest" description="Disordered" evidence="1">
    <location>
        <begin position="20"/>
        <end position="59"/>
    </location>
</feature>
<name>A0A314YTR6_PRUYE</name>
<comment type="caution">
    <text evidence="2">The sequence shown here is derived from an EMBL/GenBank/DDBJ whole genome shotgun (WGS) entry which is preliminary data.</text>
</comment>
<protein>
    <submittedName>
        <fullName evidence="2">Uncharacterized protein</fullName>
    </submittedName>
</protein>
<dbReference type="AlphaFoldDB" id="A0A314YTR6"/>
<reference evidence="2 3" key="1">
    <citation type="submission" date="2018-02" db="EMBL/GenBank/DDBJ databases">
        <title>Draft genome of wild Prunus yedoensis var. nudiflora.</title>
        <authorList>
            <person name="Baek S."/>
            <person name="Kim J.-H."/>
            <person name="Choi K."/>
            <person name="Kim G.-B."/>
            <person name="Cho A."/>
            <person name="Jang H."/>
            <person name="Shin C.-H."/>
            <person name="Yu H.-J."/>
            <person name="Mun J.-H."/>
        </authorList>
    </citation>
    <scope>NUCLEOTIDE SEQUENCE [LARGE SCALE GENOMIC DNA]</scope>
    <source>
        <strain evidence="3">cv. Jeju island</strain>
        <tissue evidence="2">Leaf</tissue>
    </source>
</reference>
<dbReference type="Proteomes" id="UP000250321">
    <property type="component" value="Unassembled WGS sequence"/>
</dbReference>
<sequence length="59" mass="6251">MASTMLSSAPAPHCKVLAKAPQAQQKPTLVEAQGPAPQTCRRSSQDPPRRLLQKGTTLA</sequence>
<evidence type="ECO:0000313" key="3">
    <source>
        <dbReference type="Proteomes" id="UP000250321"/>
    </source>
</evidence>
<accession>A0A314YTR6</accession>
<evidence type="ECO:0000313" key="2">
    <source>
        <dbReference type="EMBL" id="PQP92915.1"/>
    </source>
</evidence>
<gene>
    <name evidence="2" type="ORF">Pyn_33691</name>
</gene>